<evidence type="ECO:0000313" key="2">
    <source>
        <dbReference type="Proteomes" id="UP000324222"/>
    </source>
</evidence>
<organism evidence="1 2">
    <name type="scientific">Portunus trituberculatus</name>
    <name type="common">Swimming crab</name>
    <name type="synonym">Neptunus trituberculatus</name>
    <dbReference type="NCBI Taxonomy" id="210409"/>
    <lineage>
        <taxon>Eukaryota</taxon>
        <taxon>Metazoa</taxon>
        <taxon>Ecdysozoa</taxon>
        <taxon>Arthropoda</taxon>
        <taxon>Crustacea</taxon>
        <taxon>Multicrustacea</taxon>
        <taxon>Malacostraca</taxon>
        <taxon>Eumalacostraca</taxon>
        <taxon>Eucarida</taxon>
        <taxon>Decapoda</taxon>
        <taxon>Pleocyemata</taxon>
        <taxon>Brachyura</taxon>
        <taxon>Eubrachyura</taxon>
        <taxon>Portunoidea</taxon>
        <taxon>Portunidae</taxon>
        <taxon>Portuninae</taxon>
        <taxon>Portunus</taxon>
    </lineage>
</organism>
<dbReference type="Proteomes" id="UP000324222">
    <property type="component" value="Unassembled WGS sequence"/>
</dbReference>
<dbReference type="AlphaFoldDB" id="A0A5B7FY47"/>
<protein>
    <recommendedName>
        <fullName evidence="3">Reverse transcriptase zinc-binding domain-containing protein</fullName>
    </recommendedName>
</protein>
<evidence type="ECO:0000313" key="1">
    <source>
        <dbReference type="EMBL" id="MPC52441.1"/>
    </source>
</evidence>
<evidence type="ECO:0008006" key="3">
    <source>
        <dbReference type="Google" id="ProtNLM"/>
    </source>
</evidence>
<reference evidence="1 2" key="1">
    <citation type="submission" date="2019-05" db="EMBL/GenBank/DDBJ databases">
        <title>Another draft genome of Portunus trituberculatus and its Hox gene families provides insights of decapod evolution.</title>
        <authorList>
            <person name="Jeong J.-H."/>
            <person name="Song I."/>
            <person name="Kim S."/>
            <person name="Choi T."/>
            <person name="Kim D."/>
            <person name="Ryu S."/>
            <person name="Kim W."/>
        </authorList>
    </citation>
    <scope>NUCLEOTIDE SEQUENCE [LARGE SCALE GENOMIC DNA]</scope>
    <source>
        <tissue evidence="1">Muscle</tissue>
    </source>
</reference>
<dbReference type="EMBL" id="VSRR010010887">
    <property type="protein sequence ID" value="MPC52441.1"/>
    <property type="molecule type" value="Genomic_DNA"/>
</dbReference>
<sequence>MGGPSAGEDERCYKIQTVSQSREGVQGTSTIARLRLGHTTLSAHLHRLRLSCDHFCPWCRTIPEAMEHFLFQCPCLLSQHTALSSRLSALAITTLNLPILLAASAGIHLSWQPAVLRLTCAFLRKTGQLPHL</sequence>
<comment type="caution">
    <text evidence="1">The sequence shown here is derived from an EMBL/GenBank/DDBJ whole genome shotgun (WGS) entry which is preliminary data.</text>
</comment>
<name>A0A5B7FY47_PORTR</name>
<keyword evidence="2" id="KW-1185">Reference proteome</keyword>
<accession>A0A5B7FY47</accession>
<gene>
    <name evidence="1" type="ORF">E2C01_046310</name>
</gene>
<proteinExistence type="predicted"/>